<dbReference type="OrthoDB" id="9773538at2"/>
<evidence type="ECO:0000256" key="5">
    <source>
        <dbReference type="ARBA" id="ARBA00022833"/>
    </source>
</evidence>
<proteinExistence type="inferred from homology"/>
<organism evidence="12 13">
    <name type="scientific">Psittacicella hinzii</name>
    <dbReference type="NCBI Taxonomy" id="2028575"/>
    <lineage>
        <taxon>Bacteria</taxon>
        <taxon>Pseudomonadati</taxon>
        <taxon>Pseudomonadota</taxon>
        <taxon>Gammaproteobacteria</taxon>
        <taxon>Pasteurellales</taxon>
        <taxon>Psittacicellaceae</taxon>
        <taxon>Psittacicella</taxon>
    </lineage>
</organism>
<evidence type="ECO:0000256" key="7">
    <source>
        <dbReference type="ARBA" id="ARBA00024603"/>
    </source>
</evidence>
<keyword evidence="5 9" id="KW-0862">Zinc</keyword>
<evidence type="ECO:0000256" key="1">
    <source>
        <dbReference type="ARBA" id="ARBA00006040"/>
    </source>
</evidence>
<dbReference type="GO" id="GO:0046872">
    <property type="term" value="F:metal ion binding"/>
    <property type="evidence" value="ECO:0007669"/>
    <property type="project" value="UniProtKB-UniRule"/>
</dbReference>
<gene>
    <name evidence="12" type="ORF">CKF58_00480</name>
</gene>
<dbReference type="Gene3D" id="3.40.390.10">
    <property type="entry name" value="Collagenase (Catalytic Domain)"/>
    <property type="match status" value="1"/>
</dbReference>
<dbReference type="InterPro" id="IPR001567">
    <property type="entry name" value="Pept_M3A_M3B_dom"/>
</dbReference>
<evidence type="ECO:0000256" key="4">
    <source>
        <dbReference type="ARBA" id="ARBA00022801"/>
    </source>
</evidence>
<evidence type="ECO:0000313" key="12">
    <source>
        <dbReference type="EMBL" id="RIY40462.1"/>
    </source>
</evidence>
<dbReference type="InterPro" id="IPR024077">
    <property type="entry name" value="Neurolysin/TOP_dom2"/>
</dbReference>
<dbReference type="EMBL" id="NRJG01000007">
    <property type="protein sequence ID" value="RIY40462.1"/>
    <property type="molecule type" value="Genomic_DNA"/>
</dbReference>
<dbReference type="CDD" id="cd06456">
    <property type="entry name" value="M3A_DCP"/>
    <property type="match status" value="1"/>
</dbReference>
<evidence type="ECO:0000259" key="10">
    <source>
        <dbReference type="Pfam" id="PF01432"/>
    </source>
</evidence>
<dbReference type="PANTHER" id="PTHR43660:SF1">
    <property type="entry name" value="DIPEPTIDYL CARBOXYPEPTIDASE"/>
    <property type="match status" value="1"/>
</dbReference>
<comment type="similarity">
    <text evidence="1 9">Belongs to the peptidase M3 family.</text>
</comment>
<evidence type="ECO:0000256" key="3">
    <source>
        <dbReference type="ARBA" id="ARBA00022723"/>
    </source>
</evidence>
<reference evidence="12 13" key="1">
    <citation type="submission" date="2017-08" db="EMBL/GenBank/DDBJ databases">
        <title>Reclassification of Bisgaard taxon 37 and 44.</title>
        <authorList>
            <person name="Christensen H."/>
        </authorList>
    </citation>
    <scope>NUCLEOTIDE SEQUENCE [LARGE SCALE GENOMIC DNA]</scope>
    <source>
        <strain evidence="12 13">111</strain>
    </source>
</reference>
<dbReference type="SUPFAM" id="SSF55486">
    <property type="entry name" value="Metalloproteases ('zincins'), catalytic domain"/>
    <property type="match status" value="1"/>
</dbReference>
<dbReference type="GO" id="GO:0006508">
    <property type="term" value="P:proteolysis"/>
    <property type="evidence" value="ECO:0007669"/>
    <property type="project" value="UniProtKB-KW"/>
</dbReference>
<dbReference type="RefSeq" id="WP_119530030.1">
    <property type="nucleotide sequence ID" value="NZ_JBHSSP010000021.1"/>
</dbReference>
<dbReference type="GO" id="GO:0004222">
    <property type="term" value="F:metalloendopeptidase activity"/>
    <property type="evidence" value="ECO:0007669"/>
    <property type="project" value="UniProtKB-EC"/>
</dbReference>
<dbReference type="InterPro" id="IPR024079">
    <property type="entry name" value="MetalloPept_cat_dom_sf"/>
</dbReference>
<accession>A0A3A1YQL1</accession>
<dbReference type="EC" id="3.4.24.70" evidence="8"/>
<dbReference type="Proteomes" id="UP000265916">
    <property type="component" value="Unassembled WGS sequence"/>
</dbReference>
<feature type="domain" description="Peptidase M3A/M3B catalytic" evidence="10">
    <location>
        <begin position="220"/>
        <end position="694"/>
    </location>
</feature>
<evidence type="ECO:0000259" key="11">
    <source>
        <dbReference type="Pfam" id="PF19310"/>
    </source>
</evidence>
<dbReference type="InterPro" id="IPR045090">
    <property type="entry name" value="Pept_M3A_M3B"/>
</dbReference>
<dbReference type="Pfam" id="PF01432">
    <property type="entry name" value="Peptidase_M3"/>
    <property type="match status" value="1"/>
</dbReference>
<dbReference type="Gene3D" id="1.10.1370.10">
    <property type="entry name" value="Neurolysin, domain 3"/>
    <property type="match status" value="1"/>
</dbReference>
<comment type="cofactor">
    <cofactor evidence="9">
        <name>Zn(2+)</name>
        <dbReference type="ChEBI" id="CHEBI:29105"/>
    </cofactor>
    <text evidence="9">Binds 1 zinc ion.</text>
</comment>
<keyword evidence="3 9" id="KW-0479">Metal-binding</keyword>
<keyword evidence="2 9" id="KW-0645">Protease</keyword>
<keyword evidence="13" id="KW-1185">Reference proteome</keyword>
<dbReference type="InterPro" id="IPR045666">
    <property type="entry name" value="OpdA_N"/>
</dbReference>
<dbReference type="AlphaFoldDB" id="A0A3A1YQL1"/>
<dbReference type="Pfam" id="PF19310">
    <property type="entry name" value="TOP_N"/>
    <property type="match status" value="1"/>
</dbReference>
<name>A0A3A1YQL1_9GAMM</name>
<evidence type="ECO:0000256" key="6">
    <source>
        <dbReference type="ARBA" id="ARBA00023049"/>
    </source>
</evidence>
<comment type="catalytic activity">
    <reaction evidence="7">
        <text>Hydrolysis of oligopeptides, with broad specificity. Gly or Ala commonly occur as P1 or P1' residues, but more distant residues are also important, as is shown by the fact that Z-Gly-Pro-Gly-|-Gly-Pro-Ala is cleaved, but not Z-(Gly)(5).</text>
        <dbReference type="EC" id="3.4.24.70"/>
    </reaction>
</comment>
<dbReference type="InterPro" id="IPR034005">
    <property type="entry name" value="M3A_DCP"/>
</dbReference>
<evidence type="ECO:0000313" key="13">
    <source>
        <dbReference type="Proteomes" id="UP000265916"/>
    </source>
</evidence>
<evidence type="ECO:0000256" key="8">
    <source>
        <dbReference type="ARBA" id="ARBA00026100"/>
    </source>
</evidence>
<feature type="domain" description="Oligopeptidase A N-terminal" evidence="11">
    <location>
        <begin position="33"/>
        <end position="142"/>
    </location>
</feature>
<comment type="caution">
    <text evidence="12">The sequence shown here is derived from an EMBL/GenBank/DDBJ whole genome shotgun (WGS) entry which is preliminary data.</text>
</comment>
<keyword evidence="4 9" id="KW-0378">Hydrolase</keyword>
<keyword evidence="6 9" id="KW-0482">Metalloprotease</keyword>
<sequence length="697" mass="78755">MSKYASAIDFTQFSPENLAGQLAQAKQAYAEYLTHLKSLDNPTIDDVFDAKRAQLVKFLELHYQPASHLANVLSTPEYRQAYNALESEHRALALALGTDQELFKIYQQLASSPAALSYTPAQKRALELALLQFKLQGVELVGTPAFTQLQAVETQLGQLYNQFINNSVDSQAAWSKLITDPHELVGLSPAGLEMLAQAAKQRNLQGYLITLAPPVQRLILGQCKNRALRELVFKAINHLATDFDDNEGKFDNRRIINRIYELQMTKARLLGYEHFAAYNLSYRLATSAQEVLDFLEDLRQRTIPAATQVYQAIKDFAYQTDGLEKLEPWDREYYQQLYAQAKYDLDNEALRSYFPYPHVVEQMFALFTRVYGVSFVARPEVPVYAEGVDYFDVYSGQELIGGIYLDMYARVGKKAGAWCEPAVSTNYGLENGVGYRSLPVTYINGNFNPPVNGQPALLSHTELVTLFHEMGHALHVLLSTVPIDTLGSLSVEWDAVEIPSQMQENWCYEPEVLRALSSHLVTKQPLPEELIKQPLPEELIAKVVAAKEFFHGPLFMLRRLEPSIFDMQLYSLDSKASKEVEVVELYNQVKAQVSDLVFTDSSPYTSYFPCVFMHLFSGAYNSAYSAGYYSYLWAEAYAADAYAAFGQTGEVTNAQVGKAFRDKFLAVGSTYPALTNFYNFRQRQLDPSYFYRSWGLA</sequence>
<dbReference type="PANTHER" id="PTHR43660">
    <property type="entry name" value="DIPEPTIDYL CARBOXYPEPTIDASE"/>
    <property type="match status" value="1"/>
</dbReference>
<evidence type="ECO:0000256" key="9">
    <source>
        <dbReference type="RuleBase" id="RU003435"/>
    </source>
</evidence>
<evidence type="ECO:0000256" key="2">
    <source>
        <dbReference type="ARBA" id="ARBA00022670"/>
    </source>
</evidence>
<protein>
    <recommendedName>
        <fullName evidence="8">oligopeptidase A</fullName>
        <ecNumber evidence="8">3.4.24.70</ecNumber>
    </recommendedName>
</protein>